<evidence type="ECO:0000256" key="1">
    <source>
        <dbReference type="SAM" id="MobiDB-lite"/>
    </source>
</evidence>
<feature type="compositionally biased region" description="Basic and acidic residues" evidence="1">
    <location>
        <begin position="9"/>
        <end position="18"/>
    </location>
</feature>
<reference evidence="2" key="1">
    <citation type="submission" date="2022-07" db="EMBL/GenBank/DDBJ databases">
        <title>Genome Sequence of Physisporinus lineatus.</title>
        <authorList>
            <person name="Buettner E."/>
        </authorList>
    </citation>
    <scope>NUCLEOTIDE SEQUENCE</scope>
    <source>
        <strain evidence="2">VT162</strain>
    </source>
</reference>
<proteinExistence type="predicted"/>
<accession>A0AAD5V5Z5</accession>
<evidence type="ECO:0000313" key="2">
    <source>
        <dbReference type="EMBL" id="KAJ3487218.1"/>
    </source>
</evidence>
<organism evidence="2 3">
    <name type="scientific">Meripilus lineatus</name>
    <dbReference type="NCBI Taxonomy" id="2056292"/>
    <lineage>
        <taxon>Eukaryota</taxon>
        <taxon>Fungi</taxon>
        <taxon>Dikarya</taxon>
        <taxon>Basidiomycota</taxon>
        <taxon>Agaricomycotina</taxon>
        <taxon>Agaricomycetes</taxon>
        <taxon>Polyporales</taxon>
        <taxon>Meripilaceae</taxon>
        <taxon>Meripilus</taxon>
    </lineage>
</organism>
<name>A0AAD5V5Z5_9APHY</name>
<comment type="caution">
    <text evidence="2">The sequence shown here is derived from an EMBL/GenBank/DDBJ whole genome shotgun (WGS) entry which is preliminary data.</text>
</comment>
<dbReference type="Proteomes" id="UP001212997">
    <property type="component" value="Unassembled WGS sequence"/>
</dbReference>
<dbReference type="EMBL" id="JANAWD010000098">
    <property type="protein sequence ID" value="KAJ3487218.1"/>
    <property type="molecule type" value="Genomic_DNA"/>
</dbReference>
<protein>
    <submittedName>
        <fullName evidence="2">Uncharacterized protein</fullName>
    </submittedName>
</protein>
<feature type="compositionally biased region" description="Pro residues" evidence="1">
    <location>
        <begin position="60"/>
        <end position="70"/>
    </location>
</feature>
<feature type="region of interest" description="Disordered" evidence="1">
    <location>
        <begin position="1"/>
        <end position="41"/>
    </location>
</feature>
<feature type="region of interest" description="Disordered" evidence="1">
    <location>
        <begin position="57"/>
        <end position="126"/>
    </location>
</feature>
<evidence type="ECO:0000313" key="3">
    <source>
        <dbReference type="Proteomes" id="UP001212997"/>
    </source>
</evidence>
<gene>
    <name evidence="2" type="ORF">NLI96_g3679</name>
</gene>
<sequence length="449" mass="49070">MPPKQAQPRGEKRSRDESPLPASKKAKPNASTTLRLDPPFSTLILFRSDLRRLLSIEPPSAVPPEGPPSPLTGLGSTSPAKRRHEDEDAPPTPRASKKVKLAAADATSEVTALEPASDGSQSQSPGEITTYEISISRPQSDTPNHGAKATPAGGDEDAVLEITQRSGNTTLKTLIPIKIRRDNLHFDNVLASVPYDARSYLDNDDIDKINGAIAFHTNIHRHPPVVYLGPKRGGRDDLSNTIVDENGNIMYFTFVGEATSIFMGKLSDGNYRSKATVNMETIRPQDAVLGWNLLNNIARGVEPHLLTSEIRMSAQVSRKVRNYLYHPSETFHSSRLQTGFKNLRDGRGVDVELHNESSLPLLTPEDFEENSFIMVRASVQRYSPAPAPSEGSSSRRFKSLASTLEPLIPSAARLSSTSRPSLFFLISIGSPRCFSSSASVLCYLVTVFM</sequence>
<keyword evidence="3" id="KW-1185">Reference proteome</keyword>
<dbReference type="AlphaFoldDB" id="A0AAD5V5Z5"/>